<evidence type="ECO:0000313" key="2">
    <source>
        <dbReference type="EMBL" id="GGC30225.1"/>
    </source>
</evidence>
<proteinExistence type="predicted"/>
<sequence>MNDLHRIMQEGVPDPEPPKKLPSIMPWALVALVLVLVSLGIRLFWPVPATQPLPQCTDQVQTQDACVRKAPEPAAAAQ</sequence>
<keyword evidence="1" id="KW-0472">Membrane</keyword>
<reference evidence="3" key="1">
    <citation type="journal article" date="2019" name="Int. J. Syst. Evol. Microbiol.">
        <title>The Global Catalogue of Microorganisms (GCM) 10K type strain sequencing project: providing services to taxonomists for standard genome sequencing and annotation.</title>
        <authorList>
            <consortium name="The Broad Institute Genomics Platform"/>
            <consortium name="The Broad Institute Genome Sequencing Center for Infectious Disease"/>
            <person name="Wu L."/>
            <person name="Ma J."/>
        </authorList>
    </citation>
    <scope>NUCLEOTIDE SEQUENCE [LARGE SCALE GENOMIC DNA]</scope>
    <source>
        <strain evidence="3">CCM 7132</strain>
    </source>
</reference>
<keyword evidence="1" id="KW-1133">Transmembrane helix</keyword>
<comment type="caution">
    <text evidence="2">The sequence shown here is derived from an EMBL/GenBank/DDBJ whole genome shotgun (WGS) entry which is preliminary data.</text>
</comment>
<evidence type="ECO:0000313" key="3">
    <source>
        <dbReference type="Proteomes" id="UP000637769"/>
    </source>
</evidence>
<keyword evidence="1" id="KW-0812">Transmembrane</keyword>
<evidence type="ECO:0000256" key="1">
    <source>
        <dbReference type="SAM" id="Phobius"/>
    </source>
</evidence>
<feature type="transmembrane region" description="Helical" evidence="1">
    <location>
        <begin position="24"/>
        <end position="45"/>
    </location>
</feature>
<name>A0ABQ1LXE5_9PROT</name>
<protein>
    <submittedName>
        <fullName evidence="2">Uncharacterized protein</fullName>
    </submittedName>
</protein>
<dbReference type="RefSeq" id="WP_188426122.1">
    <property type="nucleotide sequence ID" value="NZ_BMCH01000003.1"/>
</dbReference>
<accession>A0ABQ1LXE5</accession>
<dbReference type="EMBL" id="BMCH01000003">
    <property type="protein sequence ID" value="GGC30225.1"/>
    <property type="molecule type" value="Genomic_DNA"/>
</dbReference>
<organism evidence="2 3">
    <name type="scientific">Asaia siamensis</name>
    <dbReference type="NCBI Taxonomy" id="110479"/>
    <lineage>
        <taxon>Bacteria</taxon>
        <taxon>Pseudomonadati</taxon>
        <taxon>Pseudomonadota</taxon>
        <taxon>Alphaproteobacteria</taxon>
        <taxon>Acetobacterales</taxon>
        <taxon>Acetobacteraceae</taxon>
        <taxon>Asaia</taxon>
    </lineage>
</organism>
<keyword evidence="3" id="KW-1185">Reference proteome</keyword>
<dbReference type="Proteomes" id="UP000637769">
    <property type="component" value="Unassembled WGS sequence"/>
</dbReference>
<gene>
    <name evidence="2" type="ORF">GCM10007207_14670</name>
</gene>